<keyword evidence="3" id="KW-0378">Hydrolase</keyword>
<protein>
    <recommendedName>
        <fullName evidence="7">N(4)-(beta-N-acetylglucosaminyl)-L-asparaginase</fullName>
        <ecNumber evidence="7">3.5.1.26</ecNumber>
    </recommendedName>
    <alternativeName>
        <fullName evidence="9">Aspartylglucosaminidase</fullName>
    </alternativeName>
    <alternativeName>
        <fullName evidence="8">Glycosylasparaginase</fullName>
    </alternativeName>
    <alternativeName>
        <fullName evidence="10">N4-(N-acetyl-beta-glucosaminyl)-L-asparagine amidase</fullName>
    </alternativeName>
</protein>
<dbReference type="CDD" id="cd04513">
    <property type="entry name" value="Glycosylasparaginase"/>
    <property type="match status" value="1"/>
</dbReference>
<evidence type="ECO:0000256" key="9">
    <source>
        <dbReference type="ARBA" id="ARBA00079301"/>
    </source>
</evidence>
<dbReference type="PANTHER" id="PTHR10188:SF6">
    <property type="entry name" value="N(4)-(BETA-N-ACETYLGLUCOSAMINYL)-L-ASPARAGINASE"/>
    <property type="match status" value="1"/>
</dbReference>
<dbReference type="PANTHER" id="PTHR10188">
    <property type="entry name" value="L-ASPARAGINASE"/>
    <property type="match status" value="1"/>
</dbReference>
<name>A0A2K8JWQ3_PRIPG</name>
<evidence type="ECO:0000256" key="7">
    <source>
        <dbReference type="ARBA" id="ARBA00066729"/>
    </source>
</evidence>
<feature type="active site" description="Nucleophile" evidence="11">
    <location>
        <position position="207"/>
    </location>
</feature>
<dbReference type="EMBL" id="KY031096">
    <property type="protein sequence ID" value="ATU82847.1"/>
    <property type="molecule type" value="mRNA"/>
</dbReference>
<accession>A0A2K8JWQ3</accession>
<evidence type="ECO:0000313" key="15">
    <source>
        <dbReference type="EMBL" id="ATU82847.1"/>
    </source>
</evidence>
<reference evidence="15" key="1">
    <citation type="submission" date="2016-10" db="EMBL/GenBank/DDBJ databases">
        <title>The assassin bug Pristhesancus plagipennis produces two different types of venom.</title>
        <authorList>
            <person name="Walker A.A."/>
            <person name="Herzig V."/>
            <person name="Jin J."/>
            <person name="Fry B.G."/>
            <person name="King G.F."/>
        </authorList>
    </citation>
    <scope>NUCLEOTIDE SEQUENCE</scope>
    <source>
        <tissue evidence="15">Venom/labial glands</tissue>
    </source>
</reference>
<feature type="site" description="Cleavage; by autolysis" evidence="13">
    <location>
        <begin position="206"/>
        <end position="207"/>
    </location>
</feature>
<sequence>MGIVMIINFFCLLTSFELTFSKNNDLNSRVSLVVNTWAFTNATKKGWDVLSKLGGNALDAVEAGCTQCEEEQCDFTVGYGGSPDEDGEVTQDAMIFDGTTMNMGSVAGLRRIKSAISVARSVLKHTTHSILVGDLATKFAIEMGFKEEPLETDYSINLWRDWLKSTCQPNFWQNVNPDPQSSCGPYKPTSERYQRSVNSGEYTNHDTIGMIAVDGSGSIAAGTSSNGAKFKIPGRVGDAPLVGSGAYADSTVGAAVATGDGDIMMRFVPSSTVVEMMRGGVDPAAATRKVIRRIASYYPKFMGAVLAVTKDGRVGAACHGIPNSLFPYSLASSNDTSVKVYYVDCI</sequence>
<keyword evidence="14" id="KW-0732">Signal</keyword>
<comment type="function">
    <text evidence="6">Cleaves the GlcNAc-Asn bond which joins oligosaccharides to the peptide of asparagine-linked glycoproteins.</text>
</comment>
<dbReference type="EC" id="3.5.1.26" evidence="7"/>
<evidence type="ECO:0000256" key="5">
    <source>
        <dbReference type="ARBA" id="ARBA00050421"/>
    </source>
</evidence>
<evidence type="ECO:0000256" key="12">
    <source>
        <dbReference type="PIRSR" id="PIRSR600246-2"/>
    </source>
</evidence>
<dbReference type="GO" id="GO:0006508">
    <property type="term" value="P:proteolysis"/>
    <property type="evidence" value="ECO:0007669"/>
    <property type="project" value="UniProtKB-KW"/>
</dbReference>
<dbReference type="GO" id="GO:0003948">
    <property type="term" value="F:N4-(beta-N-acetylglucosaminyl)-L-asparaginase activity"/>
    <property type="evidence" value="ECO:0007669"/>
    <property type="project" value="UniProtKB-EC"/>
</dbReference>
<evidence type="ECO:0000256" key="1">
    <source>
        <dbReference type="ARBA" id="ARBA00010872"/>
    </source>
</evidence>
<dbReference type="GO" id="GO:0005764">
    <property type="term" value="C:lysosome"/>
    <property type="evidence" value="ECO:0007669"/>
    <property type="project" value="TreeGrafter"/>
</dbReference>
<dbReference type="Gene3D" id="3.60.20.30">
    <property type="entry name" value="(Glycosyl)asparaginase"/>
    <property type="match status" value="1"/>
</dbReference>
<evidence type="ECO:0000256" key="2">
    <source>
        <dbReference type="ARBA" id="ARBA00022670"/>
    </source>
</evidence>
<evidence type="ECO:0000256" key="6">
    <source>
        <dbReference type="ARBA" id="ARBA00053295"/>
    </source>
</evidence>
<feature type="binding site" evidence="12">
    <location>
        <begin position="258"/>
        <end position="261"/>
    </location>
    <ligand>
        <name>substrate</name>
    </ligand>
</feature>
<dbReference type="GO" id="GO:0008233">
    <property type="term" value="F:peptidase activity"/>
    <property type="evidence" value="ECO:0007669"/>
    <property type="project" value="UniProtKB-KW"/>
</dbReference>
<feature type="binding site" evidence="12">
    <location>
        <begin position="235"/>
        <end position="238"/>
    </location>
    <ligand>
        <name>substrate</name>
    </ligand>
</feature>
<dbReference type="FunFam" id="3.60.20.30:FF:000003">
    <property type="entry name" value="N(4)-(Beta-N-acetylglucosaminyl)-L-asparaginase isoform X1"/>
    <property type="match status" value="1"/>
</dbReference>
<dbReference type="InterPro" id="IPR029055">
    <property type="entry name" value="Ntn_hydrolases_N"/>
</dbReference>
<dbReference type="AlphaFoldDB" id="A0A2K8JWQ3"/>
<evidence type="ECO:0000256" key="13">
    <source>
        <dbReference type="PIRSR" id="PIRSR600246-3"/>
    </source>
</evidence>
<evidence type="ECO:0000256" key="11">
    <source>
        <dbReference type="PIRSR" id="PIRSR600246-1"/>
    </source>
</evidence>
<organism evidence="15">
    <name type="scientific">Pristhesancus plagipennis</name>
    <name type="common">Common assassin bug</name>
    <dbReference type="NCBI Taxonomy" id="1955184"/>
    <lineage>
        <taxon>Eukaryota</taxon>
        <taxon>Metazoa</taxon>
        <taxon>Ecdysozoa</taxon>
        <taxon>Arthropoda</taxon>
        <taxon>Hexapoda</taxon>
        <taxon>Insecta</taxon>
        <taxon>Pterygota</taxon>
        <taxon>Neoptera</taxon>
        <taxon>Paraneoptera</taxon>
        <taxon>Hemiptera</taxon>
        <taxon>Heteroptera</taxon>
        <taxon>Panheteroptera</taxon>
        <taxon>Cimicomorpha</taxon>
        <taxon>Reduviidae</taxon>
        <taxon>Harpactorinae</taxon>
        <taxon>Harpactorini</taxon>
        <taxon>Pristhesancus</taxon>
    </lineage>
</organism>
<comment type="catalytic activity">
    <reaction evidence="5">
        <text>N(4)-(beta-N-acetyl-D-glucosaminyl)-L-asparagine + H2O = N-acetyl-beta-D-glucosaminylamine + L-aspartate + H(+)</text>
        <dbReference type="Rhea" id="RHEA:11544"/>
        <dbReference type="ChEBI" id="CHEBI:15377"/>
        <dbReference type="ChEBI" id="CHEBI:15378"/>
        <dbReference type="ChEBI" id="CHEBI:15947"/>
        <dbReference type="ChEBI" id="CHEBI:29991"/>
        <dbReference type="ChEBI" id="CHEBI:58080"/>
        <dbReference type="EC" id="3.5.1.26"/>
    </reaction>
</comment>
<evidence type="ECO:0000256" key="4">
    <source>
        <dbReference type="ARBA" id="ARBA00022813"/>
    </source>
</evidence>
<evidence type="ECO:0000256" key="14">
    <source>
        <dbReference type="SAM" id="SignalP"/>
    </source>
</evidence>
<dbReference type="InterPro" id="IPR000246">
    <property type="entry name" value="Peptidase_T2"/>
</dbReference>
<evidence type="ECO:0000256" key="8">
    <source>
        <dbReference type="ARBA" id="ARBA00078726"/>
    </source>
</evidence>
<dbReference type="Pfam" id="PF01112">
    <property type="entry name" value="Asparaginase_2"/>
    <property type="match status" value="1"/>
</dbReference>
<feature type="signal peptide" evidence="14">
    <location>
        <begin position="1"/>
        <end position="21"/>
    </location>
</feature>
<dbReference type="SUPFAM" id="SSF56235">
    <property type="entry name" value="N-terminal nucleophile aminohydrolases (Ntn hydrolases)"/>
    <property type="match status" value="1"/>
</dbReference>
<comment type="similarity">
    <text evidence="1">Belongs to the Ntn-hydrolase family.</text>
</comment>
<feature type="chain" id="PRO_5014901057" description="N(4)-(beta-N-acetylglucosaminyl)-L-asparaginase" evidence="14">
    <location>
        <begin position="22"/>
        <end position="346"/>
    </location>
</feature>
<proteinExistence type="evidence at transcript level"/>
<evidence type="ECO:0000256" key="10">
    <source>
        <dbReference type="ARBA" id="ARBA00080645"/>
    </source>
</evidence>
<evidence type="ECO:0000256" key="3">
    <source>
        <dbReference type="ARBA" id="ARBA00022801"/>
    </source>
</evidence>
<keyword evidence="2" id="KW-0645">Protease</keyword>
<keyword evidence="4" id="KW-0068">Autocatalytic cleavage</keyword>